<protein>
    <submittedName>
        <fullName evidence="3">Atrazine chlorohydrolase</fullName>
        <ecNumber evidence="3">3.8.1.8</ecNumber>
    </submittedName>
</protein>
<dbReference type="KEGG" id="pbap:Pla133_36350"/>
<name>A0A518BNK4_9BACT</name>
<dbReference type="Gene3D" id="3.20.20.140">
    <property type="entry name" value="Metal-dependent hydrolases"/>
    <property type="match status" value="1"/>
</dbReference>
<keyword evidence="1" id="KW-0732">Signal</keyword>
<dbReference type="RefSeq" id="WP_145067630.1">
    <property type="nucleotide sequence ID" value="NZ_CP036287.1"/>
</dbReference>
<dbReference type="PANTHER" id="PTHR43135">
    <property type="entry name" value="ALPHA-D-RIBOSE 1-METHYLPHOSPHONATE 5-TRIPHOSPHATE DIPHOSPHATASE"/>
    <property type="match status" value="1"/>
</dbReference>
<dbReference type="SUPFAM" id="SSF51556">
    <property type="entry name" value="Metallo-dependent hydrolases"/>
    <property type="match status" value="1"/>
</dbReference>
<dbReference type="EMBL" id="CP036287">
    <property type="protein sequence ID" value="QDU68537.1"/>
    <property type="molecule type" value="Genomic_DNA"/>
</dbReference>
<dbReference type="Proteomes" id="UP000316921">
    <property type="component" value="Chromosome"/>
</dbReference>
<dbReference type="InterPro" id="IPR032466">
    <property type="entry name" value="Metal_Hydrolase"/>
</dbReference>
<dbReference type="GO" id="GO:0016810">
    <property type="term" value="F:hydrolase activity, acting on carbon-nitrogen (but not peptide) bonds"/>
    <property type="evidence" value="ECO:0007669"/>
    <property type="project" value="InterPro"/>
</dbReference>
<feature type="domain" description="Amidohydrolase-related" evidence="2">
    <location>
        <begin position="94"/>
        <end position="415"/>
    </location>
</feature>
<dbReference type="SUPFAM" id="SSF51338">
    <property type="entry name" value="Composite domain of metallo-dependent hydrolases"/>
    <property type="match status" value="1"/>
</dbReference>
<dbReference type="AlphaFoldDB" id="A0A518BNK4"/>
<evidence type="ECO:0000313" key="4">
    <source>
        <dbReference type="Proteomes" id="UP000316921"/>
    </source>
</evidence>
<dbReference type="InterPro" id="IPR011059">
    <property type="entry name" value="Metal-dep_hydrolase_composite"/>
</dbReference>
<organism evidence="3 4">
    <name type="scientific">Engelhardtia mirabilis</name>
    <dbReference type="NCBI Taxonomy" id="2528011"/>
    <lineage>
        <taxon>Bacteria</taxon>
        <taxon>Pseudomonadati</taxon>
        <taxon>Planctomycetota</taxon>
        <taxon>Planctomycetia</taxon>
        <taxon>Planctomycetia incertae sedis</taxon>
        <taxon>Engelhardtia</taxon>
    </lineage>
</organism>
<sequence precursor="true">MKTLLASLVGVAALALAVRPSPALEHGQEPGPDTASAQPENLVAFVGATLLPITAPAIDDGVIVVRDGRIAAIGARGEVEIPAGAELIDATGRTIMPGLICTHSHVGAPFAADSSDPIQPEARSLDSMDVRASSVHRARAGGLTTLNCMPGSGHLMSGQTVYLKLRLAVTVEELAYRFEDGSIMGGLKMANGTNPQGDKPFPGTRAKSAALVRQKFIDAVAYRDKLRAAADDPEVDAPARDLGLEALVEVLDGKRIVHHHTHRHDDILTVLRLAEEFGFRVVLHHVSEGWRVADEIAAAGVPCSVIVVDSPGGKQEATRLSFDTCRVLDEAGVRVALHTDDYITDSRLFLRSGALAVRAGLSEQKALEALTIAGAEMLDLDGRVGSLEVGKDADLAVLDGHPFSVYTQVLETWVEGERVFDLSDPDDLIYSIGGPGAGDDVPFTQCCANVR</sequence>
<reference evidence="3 4" key="1">
    <citation type="submission" date="2019-02" db="EMBL/GenBank/DDBJ databases">
        <title>Deep-cultivation of Planctomycetes and their phenomic and genomic characterization uncovers novel biology.</title>
        <authorList>
            <person name="Wiegand S."/>
            <person name="Jogler M."/>
            <person name="Boedeker C."/>
            <person name="Pinto D."/>
            <person name="Vollmers J."/>
            <person name="Rivas-Marin E."/>
            <person name="Kohn T."/>
            <person name="Peeters S.H."/>
            <person name="Heuer A."/>
            <person name="Rast P."/>
            <person name="Oberbeckmann S."/>
            <person name="Bunk B."/>
            <person name="Jeske O."/>
            <person name="Meyerdierks A."/>
            <person name="Storesund J.E."/>
            <person name="Kallscheuer N."/>
            <person name="Luecker S."/>
            <person name="Lage O.M."/>
            <person name="Pohl T."/>
            <person name="Merkel B.J."/>
            <person name="Hornburger P."/>
            <person name="Mueller R.-W."/>
            <person name="Bruemmer F."/>
            <person name="Labrenz M."/>
            <person name="Spormann A.M."/>
            <person name="Op den Camp H."/>
            <person name="Overmann J."/>
            <person name="Amann R."/>
            <person name="Jetten M.S.M."/>
            <person name="Mascher T."/>
            <person name="Medema M.H."/>
            <person name="Devos D.P."/>
            <person name="Kaster A.-K."/>
            <person name="Ovreas L."/>
            <person name="Rohde M."/>
            <person name="Galperin M.Y."/>
            <person name="Jogler C."/>
        </authorList>
    </citation>
    <scope>NUCLEOTIDE SEQUENCE [LARGE SCALE GENOMIC DNA]</scope>
    <source>
        <strain evidence="3 4">Pla133</strain>
    </source>
</reference>
<gene>
    <name evidence="3" type="primary">atzA</name>
    <name evidence="3" type="ORF">Pla133_36350</name>
</gene>
<dbReference type="PANTHER" id="PTHR43135:SF3">
    <property type="entry name" value="ALPHA-D-RIBOSE 1-METHYLPHOSPHONATE 5-TRIPHOSPHATE DIPHOSPHATASE"/>
    <property type="match status" value="1"/>
</dbReference>
<dbReference type="GO" id="GO:0018788">
    <property type="term" value="F:atrazine chlorohydrolase activity"/>
    <property type="evidence" value="ECO:0007669"/>
    <property type="project" value="UniProtKB-EC"/>
</dbReference>
<dbReference type="InterPro" id="IPR006680">
    <property type="entry name" value="Amidohydro-rel"/>
</dbReference>
<keyword evidence="4" id="KW-1185">Reference proteome</keyword>
<proteinExistence type="predicted"/>
<evidence type="ECO:0000256" key="1">
    <source>
        <dbReference type="SAM" id="SignalP"/>
    </source>
</evidence>
<evidence type="ECO:0000259" key="2">
    <source>
        <dbReference type="Pfam" id="PF01979"/>
    </source>
</evidence>
<evidence type="ECO:0000313" key="3">
    <source>
        <dbReference type="EMBL" id="QDU68537.1"/>
    </source>
</evidence>
<feature type="signal peptide" evidence="1">
    <location>
        <begin position="1"/>
        <end position="23"/>
    </location>
</feature>
<dbReference type="InterPro" id="IPR051781">
    <property type="entry name" value="Metallo-dep_Hydrolase"/>
</dbReference>
<accession>A0A518BNK4</accession>
<feature type="chain" id="PRO_5021784667" evidence="1">
    <location>
        <begin position="24"/>
        <end position="451"/>
    </location>
</feature>
<keyword evidence="3" id="KW-0378">Hydrolase</keyword>
<dbReference type="EC" id="3.8.1.8" evidence="3"/>
<dbReference type="Pfam" id="PF01979">
    <property type="entry name" value="Amidohydro_1"/>
    <property type="match status" value="1"/>
</dbReference>